<dbReference type="Pfam" id="PF14793">
    <property type="entry name" value="DUF4478"/>
    <property type="match status" value="1"/>
</dbReference>
<keyword evidence="7" id="KW-1185">Reference proteome</keyword>
<dbReference type="PANTHER" id="PTHR43393">
    <property type="entry name" value="CYTOKININ RIBOSIDE 5'-MONOPHOSPHATE PHOSPHORIBOHYDROLASE"/>
    <property type="match status" value="1"/>
</dbReference>
<evidence type="ECO:0000259" key="4">
    <source>
        <dbReference type="Pfam" id="PF11892"/>
    </source>
</evidence>
<dbReference type="Gene3D" id="3.40.50.450">
    <property type="match status" value="1"/>
</dbReference>
<dbReference type="InterPro" id="IPR021826">
    <property type="entry name" value="PpnN_C"/>
</dbReference>
<evidence type="ECO:0000256" key="3">
    <source>
        <dbReference type="ARBA" id="ARBA00031983"/>
    </source>
</evidence>
<organism evidence="6 7">
    <name type="scientific">Sinobacterium norvegicum</name>
    <dbReference type="NCBI Taxonomy" id="1641715"/>
    <lineage>
        <taxon>Bacteria</taxon>
        <taxon>Pseudomonadati</taxon>
        <taxon>Pseudomonadota</taxon>
        <taxon>Gammaproteobacteria</taxon>
        <taxon>Cellvibrionales</taxon>
        <taxon>Spongiibacteraceae</taxon>
        <taxon>Sinobacterium</taxon>
    </lineage>
</organism>
<keyword evidence="6" id="KW-0326">Glycosidase</keyword>
<name>A0ABM9AHU9_9GAMM</name>
<evidence type="ECO:0000259" key="5">
    <source>
        <dbReference type="Pfam" id="PF14793"/>
    </source>
</evidence>
<dbReference type="EC" id="3.2.2.4" evidence="2"/>
<dbReference type="GO" id="GO:0016798">
    <property type="term" value="F:hydrolase activity, acting on glycosyl bonds"/>
    <property type="evidence" value="ECO:0007669"/>
    <property type="project" value="UniProtKB-KW"/>
</dbReference>
<dbReference type="SUPFAM" id="SSF102405">
    <property type="entry name" value="MCP/YpsA-like"/>
    <property type="match status" value="1"/>
</dbReference>
<evidence type="ECO:0000313" key="7">
    <source>
        <dbReference type="Proteomes" id="UP000838100"/>
    </source>
</evidence>
<dbReference type="InterPro" id="IPR027820">
    <property type="entry name" value="PpnN_N"/>
</dbReference>
<feature type="domain" description="Pyrimidine/purine nucleotide 5'-monophosphate nucleosidase C-terminal" evidence="4">
    <location>
        <begin position="331"/>
        <end position="450"/>
    </location>
</feature>
<comment type="catalytic activity">
    <reaction evidence="1">
        <text>AMP + H2O = D-ribose 5-phosphate + adenine</text>
        <dbReference type="Rhea" id="RHEA:20129"/>
        <dbReference type="ChEBI" id="CHEBI:15377"/>
        <dbReference type="ChEBI" id="CHEBI:16708"/>
        <dbReference type="ChEBI" id="CHEBI:78346"/>
        <dbReference type="ChEBI" id="CHEBI:456215"/>
        <dbReference type="EC" id="3.2.2.4"/>
    </reaction>
</comment>
<dbReference type="RefSeq" id="WP_237445020.1">
    <property type="nucleotide sequence ID" value="NZ_CAKLPX010000003.1"/>
</dbReference>
<dbReference type="Pfam" id="PF03641">
    <property type="entry name" value="Lysine_decarbox"/>
    <property type="match status" value="1"/>
</dbReference>
<protein>
    <recommendedName>
        <fullName evidence="3">AMP nucleosidase</fullName>
        <ecNumber evidence="2">3.2.2.4</ecNumber>
    </recommendedName>
    <alternativeName>
        <fullName evidence="3">AMP nucleosidase</fullName>
    </alternativeName>
</protein>
<gene>
    <name evidence="6" type="primary">ppnN</name>
    <name evidence="6" type="ORF">SIN8267_02445</name>
</gene>
<reference evidence="6" key="1">
    <citation type="submission" date="2021-12" db="EMBL/GenBank/DDBJ databases">
        <authorList>
            <person name="Rodrigo-Torres L."/>
            <person name="Arahal R. D."/>
            <person name="Lucena T."/>
        </authorList>
    </citation>
    <scope>NUCLEOTIDE SEQUENCE</scope>
    <source>
        <strain evidence="6">CECT 8267</strain>
    </source>
</reference>
<dbReference type="NCBIfam" id="NF038390">
    <property type="entry name" value="Nsidase_PpnN"/>
    <property type="match status" value="1"/>
</dbReference>
<feature type="domain" description="Pyrimidine/purine nucleotide 5'-monophosphate nucleosidase N-terminal" evidence="5">
    <location>
        <begin position="9"/>
        <end position="114"/>
    </location>
</feature>
<accession>A0ABM9AHU9</accession>
<dbReference type="Proteomes" id="UP000838100">
    <property type="component" value="Unassembled WGS sequence"/>
</dbReference>
<dbReference type="InterPro" id="IPR037153">
    <property type="entry name" value="PpnN-like_sf"/>
</dbReference>
<dbReference type="InterPro" id="IPR031100">
    <property type="entry name" value="LOG_fam"/>
</dbReference>
<proteinExistence type="predicted"/>
<evidence type="ECO:0000313" key="6">
    <source>
        <dbReference type="EMBL" id="CAH0992326.1"/>
    </source>
</evidence>
<sequence length="452" mass="50495">MNNKVVDSRISPVGHLDALSRGEINKLLKNNQGNLYQLFRSCALAVLASGNYSDDGKALLEQYKDFDIQLLVQERGIKLEVMGAPAEAFVDGVMINGIAELLFSVMRDILYGHEKQSFPCANSEQATDAVFKILRNAKLIRPNIEPNVVVCWGGHSIRREEYNYTKKVGYELGLRGLDICTGCGPGAMKGPMKGATISHAKQRHTDGRYIGLTEPGIIAAESPNPIVNELVILPDIEKRLEAFVRVGHGFIVFPGGAGTAEEILYLLGILLDPANEPIPFPLVFTGPESAREYFQQIDDFIGITLGEKAQHRYQIIIDDQQQVAATMRQGINDVRAFRKREADAYNFNWLLRIDHDFQQPFEPDHQNMAELKLNKDQPAHKLAADLRRAFSGIVAGNVKDQGIRAIEQHGPFKLQGDTAIMEPMDKLLQSFVEQQRMKLPGTEYHPCYQLVK</sequence>
<dbReference type="Pfam" id="PF11892">
    <property type="entry name" value="PpnN_C"/>
    <property type="match status" value="1"/>
</dbReference>
<dbReference type="PANTHER" id="PTHR43393:SF1">
    <property type="entry name" value="PYRIMIDINE_PURINE NUCLEOTIDE 5'-MONOPHOSPHATE NUCLEOSIDASE"/>
    <property type="match status" value="1"/>
</dbReference>
<evidence type="ECO:0000256" key="2">
    <source>
        <dbReference type="ARBA" id="ARBA00011985"/>
    </source>
</evidence>
<keyword evidence="6" id="KW-0378">Hydrolase</keyword>
<evidence type="ECO:0000256" key="1">
    <source>
        <dbReference type="ARBA" id="ARBA00000274"/>
    </source>
</evidence>
<dbReference type="EMBL" id="CAKLPX010000003">
    <property type="protein sequence ID" value="CAH0992326.1"/>
    <property type="molecule type" value="Genomic_DNA"/>
</dbReference>
<dbReference type="InterPro" id="IPR049788">
    <property type="entry name" value="PpnN"/>
</dbReference>
<dbReference type="InterPro" id="IPR052341">
    <property type="entry name" value="LOG_family_nucleotidases"/>
</dbReference>
<comment type="caution">
    <text evidence="6">The sequence shown here is derived from an EMBL/GenBank/DDBJ whole genome shotgun (WGS) entry which is preliminary data.</text>
</comment>
<dbReference type="Gene3D" id="3.30.1850.10">
    <property type="entry name" value="MoCo carrier protein-like"/>
    <property type="match status" value="1"/>
</dbReference>